<comment type="caution">
    <text evidence="2">The sequence shown here is derived from an EMBL/GenBank/DDBJ whole genome shotgun (WGS) entry which is preliminary data.</text>
</comment>
<name>A0A7X2S780_9BACI</name>
<feature type="domain" description="YhfM-like" evidence="1">
    <location>
        <begin position="6"/>
        <end position="113"/>
    </location>
</feature>
<dbReference type="OrthoDB" id="2928335at2"/>
<accession>A0A7X2S780</accession>
<evidence type="ECO:0000313" key="2">
    <source>
        <dbReference type="EMBL" id="MTH54932.1"/>
    </source>
</evidence>
<dbReference type="Pfam" id="PF26353">
    <property type="entry name" value="YhfM"/>
    <property type="match status" value="1"/>
</dbReference>
<dbReference type="AlphaFoldDB" id="A0A7X2S780"/>
<dbReference type="EMBL" id="WMIB01000020">
    <property type="protein sequence ID" value="MTH54932.1"/>
    <property type="molecule type" value="Genomic_DNA"/>
</dbReference>
<evidence type="ECO:0000313" key="3">
    <source>
        <dbReference type="Proteomes" id="UP000434639"/>
    </source>
</evidence>
<reference evidence="2 3" key="1">
    <citation type="journal article" date="2017" name="Int. J. Syst. Evol. Microbiol.">
        <title>Bacillus mangrovi sp. nov., isolated from a sediment sample from a mangrove forest.</title>
        <authorList>
            <person name="Gupta V."/>
            <person name="Singh P.K."/>
            <person name="Korpole S."/>
            <person name="Tanuku N.R.S."/>
            <person name="Pinnaka A.K."/>
        </authorList>
    </citation>
    <scope>NUCLEOTIDE SEQUENCE [LARGE SCALE GENOMIC DNA]</scope>
    <source>
        <strain evidence="2 3">KCTC 33872</strain>
    </source>
</reference>
<dbReference type="InterPro" id="IPR058780">
    <property type="entry name" value="YhfM-like_dom"/>
</dbReference>
<sequence length="116" mass="13109">MVLLDEKISEINLSKSNGTGEMNEEILLSIKDQESIRIFEQAITSAVKQSGTPKMPMPDYDAAVHYKADVPPHALHFWLGEQGRQSTFMYVTDDDAVYLTSAKMTEKLRELMADQK</sequence>
<keyword evidence="3" id="KW-1185">Reference proteome</keyword>
<gene>
    <name evidence="2" type="ORF">GKZ89_16135</name>
</gene>
<organism evidence="2 3">
    <name type="scientific">Metabacillus mangrovi</name>
    <dbReference type="NCBI Taxonomy" id="1491830"/>
    <lineage>
        <taxon>Bacteria</taxon>
        <taxon>Bacillati</taxon>
        <taxon>Bacillota</taxon>
        <taxon>Bacilli</taxon>
        <taxon>Bacillales</taxon>
        <taxon>Bacillaceae</taxon>
        <taxon>Metabacillus</taxon>
    </lineage>
</organism>
<protein>
    <recommendedName>
        <fullName evidence="1">YhfM-like domain-containing protein</fullName>
    </recommendedName>
</protein>
<proteinExistence type="predicted"/>
<evidence type="ECO:0000259" key="1">
    <source>
        <dbReference type="Pfam" id="PF26353"/>
    </source>
</evidence>
<dbReference type="Proteomes" id="UP000434639">
    <property type="component" value="Unassembled WGS sequence"/>
</dbReference>